<evidence type="ECO:0000313" key="14">
    <source>
        <dbReference type="Proteomes" id="UP000826271"/>
    </source>
</evidence>
<evidence type="ECO:0000256" key="6">
    <source>
        <dbReference type="ARBA" id="ARBA00022989"/>
    </source>
</evidence>
<dbReference type="FunFam" id="1.10.630.10:FF:000022">
    <property type="entry name" value="Taxadiene 5-alpha hydroxylase"/>
    <property type="match status" value="1"/>
</dbReference>
<keyword evidence="6 12" id="KW-1133">Transmembrane helix</keyword>
<keyword evidence="7 11" id="KW-0560">Oxidoreductase</keyword>
<evidence type="ECO:0008006" key="15">
    <source>
        <dbReference type="Google" id="ProtNLM"/>
    </source>
</evidence>
<name>A0AAV6X1Q1_9LAMI</name>
<keyword evidence="14" id="KW-1185">Reference proteome</keyword>
<keyword evidence="10 11" id="KW-0349">Heme</keyword>
<dbReference type="AlphaFoldDB" id="A0AAV6X1Q1"/>
<keyword evidence="4 12" id="KW-0812">Transmembrane</keyword>
<comment type="cofactor">
    <cofactor evidence="1 10">
        <name>heme</name>
        <dbReference type="ChEBI" id="CHEBI:30413"/>
    </cofactor>
</comment>
<comment type="similarity">
    <text evidence="3 11">Belongs to the cytochrome P450 family.</text>
</comment>
<keyword evidence="5 10" id="KW-0479">Metal-binding</keyword>
<dbReference type="SUPFAM" id="SSF48264">
    <property type="entry name" value="Cytochrome P450"/>
    <property type="match status" value="1"/>
</dbReference>
<dbReference type="Pfam" id="PF00067">
    <property type="entry name" value="p450"/>
    <property type="match status" value="1"/>
</dbReference>
<dbReference type="InterPro" id="IPR017972">
    <property type="entry name" value="Cyt_P450_CS"/>
</dbReference>
<comment type="caution">
    <text evidence="13">The sequence shown here is derived from an EMBL/GenBank/DDBJ whole genome shotgun (WGS) entry which is preliminary data.</text>
</comment>
<dbReference type="GO" id="GO:0005506">
    <property type="term" value="F:iron ion binding"/>
    <property type="evidence" value="ECO:0007669"/>
    <property type="project" value="InterPro"/>
</dbReference>
<dbReference type="Gene3D" id="1.10.630.10">
    <property type="entry name" value="Cytochrome P450"/>
    <property type="match status" value="1"/>
</dbReference>
<dbReference type="EMBL" id="WHWC01000011">
    <property type="protein sequence ID" value="KAG8373907.1"/>
    <property type="molecule type" value="Genomic_DNA"/>
</dbReference>
<dbReference type="PANTHER" id="PTHR24286:SF336">
    <property type="entry name" value="CYTOCHROME P450-RELATED"/>
    <property type="match status" value="1"/>
</dbReference>
<feature type="binding site" description="axial binding residue" evidence="10">
    <location>
        <position position="427"/>
    </location>
    <ligand>
        <name>heme</name>
        <dbReference type="ChEBI" id="CHEBI:30413"/>
    </ligand>
    <ligandPart>
        <name>Fe</name>
        <dbReference type="ChEBI" id="CHEBI:18248"/>
    </ligandPart>
</feature>
<dbReference type="GO" id="GO:0016712">
    <property type="term" value="F:oxidoreductase activity, acting on paired donors, with incorporation or reduction of molecular oxygen, reduced flavin or flavoprotein as one donor, and incorporation of one atom of oxygen"/>
    <property type="evidence" value="ECO:0007669"/>
    <property type="project" value="UniProtKB-ARBA"/>
</dbReference>
<dbReference type="GO" id="GO:0016020">
    <property type="term" value="C:membrane"/>
    <property type="evidence" value="ECO:0007669"/>
    <property type="project" value="UniProtKB-SubCell"/>
</dbReference>
<feature type="transmembrane region" description="Helical" evidence="12">
    <location>
        <begin position="6"/>
        <end position="26"/>
    </location>
</feature>
<sequence length="482" mass="54966">MDCLSYVYLLSLFVLLVSISLHFLFYKTTKSADGGAPLPPGETGLPFLGESLEFFLAGRKGHPEKFILDRIAKYSSYIFKTHIFGEKAAVFCGPNGNKFLFSNEHKLVQVWWPKHFNKIFPSPNSAAEDALRARNLLHNVLNPESLQKYVGIMDHLANKHFEEKWENNKEIKVFPLTKEFTFVLACKVFLSIEDPNQVARIFERFDDLCNGMFSIPINLPGTRFNKAIKGSNFIRKNILEIIKQRKIDLAEGKASPTQDILSRMLLTSDEDGKFMQELDIANKILGLLVGGHDTASSACTVTVKYLGQLPEIYQKVYNEQMEIAESKAPGELLNWDDLKKMKYSWNVACEALRLAPPLQGSFREALVDFAYNGFSIPKGWKLYWNANSTHMNPKFFPEPKKFDPSRFEGFGPAPYTFVPFGGGSRICPGKEYARLEILVFIHQLVKRFKWENIFPDEKMIIDPLPVPVKGLPIRLYPHNHKA</sequence>
<keyword evidence="11" id="KW-0503">Monooxygenase</keyword>
<evidence type="ECO:0000256" key="8">
    <source>
        <dbReference type="ARBA" id="ARBA00023004"/>
    </source>
</evidence>
<dbReference type="PANTHER" id="PTHR24286">
    <property type="entry name" value="CYTOCHROME P450 26"/>
    <property type="match status" value="1"/>
</dbReference>
<comment type="subcellular location">
    <subcellularLocation>
        <location evidence="2">Membrane</location>
        <topology evidence="2">Single-pass membrane protein</topology>
    </subcellularLocation>
</comment>
<evidence type="ECO:0000256" key="11">
    <source>
        <dbReference type="RuleBase" id="RU000461"/>
    </source>
</evidence>
<dbReference type="InterPro" id="IPR002401">
    <property type="entry name" value="Cyt_P450_E_grp-I"/>
</dbReference>
<gene>
    <name evidence="13" type="ORF">BUALT_Bualt11G0074100</name>
</gene>
<evidence type="ECO:0000256" key="2">
    <source>
        <dbReference type="ARBA" id="ARBA00004167"/>
    </source>
</evidence>
<keyword evidence="8 10" id="KW-0408">Iron</keyword>
<evidence type="ECO:0000256" key="10">
    <source>
        <dbReference type="PIRSR" id="PIRSR602401-1"/>
    </source>
</evidence>
<dbReference type="InterPro" id="IPR001128">
    <property type="entry name" value="Cyt_P450"/>
</dbReference>
<protein>
    <recommendedName>
        <fullName evidence="15">Cytochrome P450</fullName>
    </recommendedName>
</protein>
<dbReference type="GO" id="GO:0016125">
    <property type="term" value="P:sterol metabolic process"/>
    <property type="evidence" value="ECO:0007669"/>
    <property type="project" value="TreeGrafter"/>
</dbReference>
<evidence type="ECO:0000256" key="5">
    <source>
        <dbReference type="ARBA" id="ARBA00022723"/>
    </source>
</evidence>
<evidence type="ECO:0000256" key="7">
    <source>
        <dbReference type="ARBA" id="ARBA00023002"/>
    </source>
</evidence>
<reference evidence="13" key="1">
    <citation type="submission" date="2019-10" db="EMBL/GenBank/DDBJ databases">
        <authorList>
            <person name="Zhang R."/>
            <person name="Pan Y."/>
            <person name="Wang J."/>
            <person name="Ma R."/>
            <person name="Yu S."/>
        </authorList>
    </citation>
    <scope>NUCLEOTIDE SEQUENCE</scope>
    <source>
        <strain evidence="13">LA-IB0</strain>
        <tissue evidence="13">Leaf</tissue>
    </source>
</reference>
<evidence type="ECO:0000256" key="12">
    <source>
        <dbReference type="SAM" id="Phobius"/>
    </source>
</evidence>
<organism evidence="13 14">
    <name type="scientific">Buddleja alternifolia</name>
    <dbReference type="NCBI Taxonomy" id="168488"/>
    <lineage>
        <taxon>Eukaryota</taxon>
        <taxon>Viridiplantae</taxon>
        <taxon>Streptophyta</taxon>
        <taxon>Embryophyta</taxon>
        <taxon>Tracheophyta</taxon>
        <taxon>Spermatophyta</taxon>
        <taxon>Magnoliopsida</taxon>
        <taxon>eudicotyledons</taxon>
        <taxon>Gunneridae</taxon>
        <taxon>Pentapetalae</taxon>
        <taxon>asterids</taxon>
        <taxon>lamiids</taxon>
        <taxon>Lamiales</taxon>
        <taxon>Scrophulariaceae</taxon>
        <taxon>Buddlejeae</taxon>
        <taxon>Buddleja</taxon>
    </lineage>
</organism>
<dbReference type="Proteomes" id="UP000826271">
    <property type="component" value="Unassembled WGS sequence"/>
</dbReference>
<dbReference type="GO" id="GO:0020037">
    <property type="term" value="F:heme binding"/>
    <property type="evidence" value="ECO:0007669"/>
    <property type="project" value="InterPro"/>
</dbReference>
<evidence type="ECO:0000256" key="1">
    <source>
        <dbReference type="ARBA" id="ARBA00001971"/>
    </source>
</evidence>
<keyword evidence="9 12" id="KW-0472">Membrane</keyword>
<dbReference type="InterPro" id="IPR036396">
    <property type="entry name" value="Cyt_P450_sf"/>
</dbReference>
<accession>A0AAV6X1Q1</accession>
<proteinExistence type="inferred from homology"/>
<dbReference type="PRINTS" id="PR00463">
    <property type="entry name" value="EP450I"/>
</dbReference>
<evidence type="ECO:0000313" key="13">
    <source>
        <dbReference type="EMBL" id="KAG8373907.1"/>
    </source>
</evidence>
<dbReference type="PRINTS" id="PR00385">
    <property type="entry name" value="P450"/>
</dbReference>
<dbReference type="CDD" id="cd11043">
    <property type="entry name" value="CYP90-like"/>
    <property type="match status" value="1"/>
</dbReference>
<evidence type="ECO:0000256" key="4">
    <source>
        <dbReference type="ARBA" id="ARBA00022692"/>
    </source>
</evidence>
<dbReference type="PROSITE" id="PS00086">
    <property type="entry name" value="CYTOCHROME_P450"/>
    <property type="match status" value="1"/>
</dbReference>
<evidence type="ECO:0000256" key="9">
    <source>
        <dbReference type="ARBA" id="ARBA00023136"/>
    </source>
</evidence>
<evidence type="ECO:0000256" key="3">
    <source>
        <dbReference type="ARBA" id="ARBA00010617"/>
    </source>
</evidence>